<sequence>MEEDLTEGNPYRPASPLTEDERLDLVRHSRMLVFKQEVEHRLRARFLNTTEAMVDEEREQVPLHLAQSLPKNEKKRTALSPKIGRLGKLRSLEPFMYAPCGQRWLPYEIHHTSLVPSGEEMVLPAGLPPLPHFPTGPPTLQELAGRTILRRNLPTGDADHVLLPTTLRDYLRAAKQCSVCLGPYWDTVYATWSQGLTTEPFLALSCSPTCIPADHASAIERPRRTERVESETL</sequence>
<dbReference type="OrthoDB" id="1517790at2759"/>
<dbReference type="VEuPathDB" id="AmoebaDB:ACA1_172050"/>
<evidence type="ECO:0000313" key="1">
    <source>
        <dbReference type="EMBL" id="ELR24620.1"/>
    </source>
</evidence>
<accession>L8HHI5</accession>
<dbReference type="RefSeq" id="XP_004356520.1">
    <property type="nucleotide sequence ID" value="XM_004356467.1"/>
</dbReference>
<dbReference type="EMBL" id="KB007811">
    <property type="protein sequence ID" value="ELR24620.1"/>
    <property type="molecule type" value="Genomic_DNA"/>
</dbReference>
<dbReference type="KEGG" id="acan:ACA1_172050"/>
<dbReference type="AlphaFoldDB" id="L8HHI5"/>
<dbReference type="GeneID" id="14925642"/>
<keyword evidence="2" id="KW-1185">Reference proteome</keyword>
<evidence type="ECO:0000313" key="2">
    <source>
        <dbReference type="Proteomes" id="UP000011083"/>
    </source>
</evidence>
<protein>
    <submittedName>
        <fullName evidence="1">Uncharacterized protein</fullName>
    </submittedName>
</protein>
<proteinExistence type="predicted"/>
<gene>
    <name evidence="1" type="ORF">ACA1_172050</name>
</gene>
<dbReference type="Proteomes" id="UP000011083">
    <property type="component" value="Unassembled WGS sequence"/>
</dbReference>
<reference evidence="1 2" key="1">
    <citation type="journal article" date="2013" name="Genome Biol.">
        <title>Genome of Acanthamoeba castellanii highlights extensive lateral gene transfer and early evolution of tyrosine kinase signaling.</title>
        <authorList>
            <person name="Clarke M."/>
            <person name="Lohan A.J."/>
            <person name="Liu B."/>
            <person name="Lagkouvardos I."/>
            <person name="Roy S."/>
            <person name="Zafar N."/>
            <person name="Bertelli C."/>
            <person name="Schilde C."/>
            <person name="Kianianmomeni A."/>
            <person name="Burglin T.R."/>
            <person name="Frech C."/>
            <person name="Turcotte B."/>
            <person name="Kopec K.O."/>
            <person name="Synnott J.M."/>
            <person name="Choo C."/>
            <person name="Paponov I."/>
            <person name="Finkler A."/>
            <person name="Soon Heng Tan C."/>
            <person name="Hutchins A.P."/>
            <person name="Weinmeier T."/>
            <person name="Rattei T."/>
            <person name="Chu J.S."/>
            <person name="Gimenez G."/>
            <person name="Irimia M."/>
            <person name="Rigden D.J."/>
            <person name="Fitzpatrick D.A."/>
            <person name="Lorenzo-Morales J."/>
            <person name="Bateman A."/>
            <person name="Chiu C.H."/>
            <person name="Tang P."/>
            <person name="Hegemann P."/>
            <person name="Fromm H."/>
            <person name="Raoult D."/>
            <person name="Greub G."/>
            <person name="Miranda-Saavedra D."/>
            <person name="Chen N."/>
            <person name="Nash P."/>
            <person name="Ginger M.L."/>
            <person name="Horn M."/>
            <person name="Schaap P."/>
            <person name="Caler L."/>
            <person name="Loftus B."/>
        </authorList>
    </citation>
    <scope>NUCLEOTIDE SEQUENCE [LARGE SCALE GENOMIC DNA]</scope>
    <source>
        <strain evidence="1 2">Neff</strain>
    </source>
</reference>
<name>L8HHI5_ACACF</name>
<organism evidence="1 2">
    <name type="scientific">Acanthamoeba castellanii (strain ATCC 30010 / Neff)</name>
    <dbReference type="NCBI Taxonomy" id="1257118"/>
    <lineage>
        <taxon>Eukaryota</taxon>
        <taxon>Amoebozoa</taxon>
        <taxon>Discosea</taxon>
        <taxon>Longamoebia</taxon>
        <taxon>Centramoebida</taxon>
        <taxon>Acanthamoebidae</taxon>
        <taxon>Acanthamoeba</taxon>
    </lineage>
</organism>